<keyword evidence="2" id="KW-1185">Reference proteome</keyword>
<accession>A0ACC1CXJ5</accession>
<dbReference type="EMBL" id="CM034400">
    <property type="protein sequence ID" value="KAJ0176053.1"/>
    <property type="molecule type" value="Genomic_DNA"/>
</dbReference>
<proteinExistence type="predicted"/>
<dbReference type="Proteomes" id="UP000824533">
    <property type="component" value="Linkage Group LG14"/>
</dbReference>
<name>A0ACC1CXJ5_9NEOP</name>
<sequence length="101" mass="11747">MAAFPVNNQGFQHKYVNSTAVRQGQYRWVSTSSSTEFKYFVAHLYPIGWHQISHKRVICSWVFNYIIIHHSQGNLDLELCNDRLHDVFVSEFNGNDKSPTS</sequence>
<evidence type="ECO:0000313" key="2">
    <source>
        <dbReference type="Proteomes" id="UP000824533"/>
    </source>
</evidence>
<gene>
    <name evidence="1" type="ORF">K1T71_008227</name>
</gene>
<evidence type="ECO:0000313" key="1">
    <source>
        <dbReference type="EMBL" id="KAJ0176053.1"/>
    </source>
</evidence>
<comment type="caution">
    <text evidence="1">The sequence shown here is derived from an EMBL/GenBank/DDBJ whole genome shotgun (WGS) entry which is preliminary data.</text>
</comment>
<organism evidence="1 2">
    <name type="scientific">Dendrolimus kikuchii</name>
    <dbReference type="NCBI Taxonomy" id="765133"/>
    <lineage>
        <taxon>Eukaryota</taxon>
        <taxon>Metazoa</taxon>
        <taxon>Ecdysozoa</taxon>
        <taxon>Arthropoda</taxon>
        <taxon>Hexapoda</taxon>
        <taxon>Insecta</taxon>
        <taxon>Pterygota</taxon>
        <taxon>Neoptera</taxon>
        <taxon>Endopterygota</taxon>
        <taxon>Lepidoptera</taxon>
        <taxon>Glossata</taxon>
        <taxon>Ditrysia</taxon>
        <taxon>Bombycoidea</taxon>
        <taxon>Lasiocampidae</taxon>
        <taxon>Dendrolimus</taxon>
    </lineage>
</organism>
<protein>
    <submittedName>
        <fullName evidence="1">Uncharacterized protein</fullName>
    </submittedName>
</protein>
<reference evidence="1 2" key="1">
    <citation type="journal article" date="2021" name="Front. Genet.">
        <title>Chromosome-Level Genome Assembly Reveals Significant Gene Expansion in the Toll and IMD Signaling Pathways of Dendrolimus kikuchii.</title>
        <authorList>
            <person name="Zhou J."/>
            <person name="Wu P."/>
            <person name="Xiong Z."/>
            <person name="Liu N."/>
            <person name="Zhao N."/>
            <person name="Ji M."/>
            <person name="Qiu Y."/>
            <person name="Yang B."/>
        </authorList>
    </citation>
    <scope>NUCLEOTIDE SEQUENCE [LARGE SCALE GENOMIC DNA]</scope>
    <source>
        <strain evidence="1">Ann1</strain>
    </source>
</reference>